<organism evidence="1">
    <name type="scientific">Arundo donax</name>
    <name type="common">Giant reed</name>
    <name type="synonym">Donax arundinaceus</name>
    <dbReference type="NCBI Taxonomy" id="35708"/>
    <lineage>
        <taxon>Eukaryota</taxon>
        <taxon>Viridiplantae</taxon>
        <taxon>Streptophyta</taxon>
        <taxon>Embryophyta</taxon>
        <taxon>Tracheophyta</taxon>
        <taxon>Spermatophyta</taxon>
        <taxon>Magnoliopsida</taxon>
        <taxon>Liliopsida</taxon>
        <taxon>Poales</taxon>
        <taxon>Poaceae</taxon>
        <taxon>PACMAD clade</taxon>
        <taxon>Arundinoideae</taxon>
        <taxon>Arundineae</taxon>
        <taxon>Arundo</taxon>
    </lineage>
</organism>
<protein>
    <submittedName>
        <fullName evidence="1">Uncharacterized protein</fullName>
    </submittedName>
</protein>
<dbReference type="EMBL" id="GBRH01210854">
    <property type="protein sequence ID" value="JAD87041.1"/>
    <property type="molecule type" value="Transcribed_RNA"/>
</dbReference>
<name>A0A0A9DGV3_ARUDO</name>
<dbReference type="AlphaFoldDB" id="A0A0A9DGV3"/>
<sequence length="34" mass="3793">MYSVLVLLSLKSFDSKICLHSSSFLLTPHPTIVD</sequence>
<reference evidence="1" key="1">
    <citation type="submission" date="2014-09" db="EMBL/GenBank/DDBJ databases">
        <authorList>
            <person name="Magalhaes I.L.F."/>
            <person name="Oliveira U."/>
            <person name="Santos F.R."/>
            <person name="Vidigal T.H.D.A."/>
            <person name="Brescovit A.D."/>
            <person name="Santos A.J."/>
        </authorList>
    </citation>
    <scope>NUCLEOTIDE SEQUENCE</scope>
    <source>
        <tissue evidence="1">Shoot tissue taken approximately 20 cm above the soil surface</tissue>
    </source>
</reference>
<evidence type="ECO:0000313" key="1">
    <source>
        <dbReference type="EMBL" id="JAD87041.1"/>
    </source>
</evidence>
<accession>A0A0A9DGV3</accession>
<proteinExistence type="predicted"/>
<reference evidence="1" key="2">
    <citation type="journal article" date="2015" name="Data Brief">
        <title>Shoot transcriptome of the giant reed, Arundo donax.</title>
        <authorList>
            <person name="Barrero R.A."/>
            <person name="Guerrero F.D."/>
            <person name="Moolhuijzen P."/>
            <person name="Goolsby J.A."/>
            <person name="Tidwell J."/>
            <person name="Bellgard S.E."/>
            <person name="Bellgard M.I."/>
        </authorList>
    </citation>
    <scope>NUCLEOTIDE SEQUENCE</scope>
    <source>
        <tissue evidence="1">Shoot tissue taken approximately 20 cm above the soil surface</tissue>
    </source>
</reference>